<proteinExistence type="predicted"/>
<comment type="caution">
    <text evidence="1">The sequence shown here is derived from an EMBL/GenBank/DDBJ whole genome shotgun (WGS) entry which is preliminary data.</text>
</comment>
<evidence type="ECO:0000313" key="2">
    <source>
        <dbReference type="Proteomes" id="UP001298681"/>
    </source>
</evidence>
<dbReference type="RefSeq" id="WP_419761424.1">
    <property type="nucleotide sequence ID" value="NZ_JAKNHQ010000062.1"/>
</dbReference>
<dbReference type="Proteomes" id="UP001298681">
    <property type="component" value="Unassembled WGS sequence"/>
</dbReference>
<dbReference type="Gene3D" id="1.20.1270.70">
    <property type="entry name" value="Designed single chain three-helix bundle"/>
    <property type="match status" value="1"/>
</dbReference>
<accession>A0ABS9MMF3</accession>
<keyword evidence="2" id="KW-1185">Reference proteome</keyword>
<sequence>SIALDFVFEVTDKRILEETYNYAKTYVDDGTVDSLVTAAKEAFMEAYNTAAAVLADDAATQAQIDAAWSGLLNVIHYLDFQAGDASALEELYNLLSGLVEDDFTSDSWAAFEEAMTQAAEVIADGEPLEADVTKAYDGLLNA</sequence>
<dbReference type="Pfam" id="PF07554">
    <property type="entry name" value="FIVAR"/>
    <property type="match status" value="2"/>
</dbReference>
<dbReference type="Gene3D" id="1.20.1270.90">
    <property type="entry name" value="AF1782-like"/>
    <property type="match status" value="1"/>
</dbReference>
<protein>
    <submittedName>
        <fullName evidence="1">Uncharacterized protein</fullName>
    </submittedName>
</protein>
<dbReference type="EMBL" id="JAKNHQ010000062">
    <property type="protein sequence ID" value="MCG4612010.1"/>
    <property type="molecule type" value="Genomic_DNA"/>
</dbReference>
<evidence type="ECO:0000313" key="1">
    <source>
        <dbReference type="EMBL" id="MCG4612010.1"/>
    </source>
</evidence>
<organism evidence="1 2">
    <name type="scientific">Anaeromassilibacillus senegalensis</name>
    <dbReference type="NCBI Taxonomy" id="1673717"/>
    <lineage>
        <taxon>Bacteria</taxon>
        <taxon>Bacillati</taxon>
        <taxon>Bacillota</taxon>
        <taxon>Clostridia</taxon>
        <taxon>Eubacteriales</taxon>
        <taxon>Acutalibacteraceae</taxon>
        <taxon>Anaeromassilibacillus</taxon>
    </lineage>
</organism>
<gene>
    <name evidence="1" type="ORF">L0P57_13910</name>
</gene>
<name>A0ABS9MMF3_9FIRM</name>
<feature type="non-terminal residue" evidence="1">
    <location>
        <position position="142"/>
    </location>
</feature>
<reference evidence="1 2" key="1">
    <citation type="submission" date="2022-01" db="EMBL/GenBank/DDBJ databases">
        <title>Collection of gut derived symbiotic bacterial strains cultured from healthy donors.</title>
        <authorList>
            <person name="Lin H."/>
            <person name="Kohout C."/>
            <person name="Waligurski E."/>
            <person name="Pamer E.G."/>
        </authorList>
    </citation>
    <scope>NUCLEOTIDE SEQUENCE [LARGE SCALE GENOMIC DNA]</scope>
    <source>
        <strain evidence="1 2">DFI.7.58</strain>
    </source>
</reference>
<feature type="non-terminal residue" evidence="1">
    <location>
        <position position="1"/>
    </location>
</feature>